<reference evidence="1 2" key="1">
    <citation type="submission" date="2020-08" db="EMBL/GenBank/DDBJ databases">
        <title>Cohnella phylogeny.</title>
        <authorList>
            <person name="Dunlap C."/>
        </authorList>
    </citation>
    <scope>NUCLEOTIDE SEQUENCE [LARGE SCALE GENOMIC DNA]</scope>
    <source>
        <strain evidence="1 2">DSM 25239</strain>
    </source>
</reference>
<name>A0A841UCQ6_9BACL</name>
<dbReference type="RefSeq" id="WP_185139928.1">
    <property type="nucleotide sequence ID" value="NZ_JACJVR010000157.1"/>
</dbReference>
<dbReference type="EMBL" id="JACJVR010000157">
    <property type="protein sequence ID" value="MBB6695983.1"/>
    <property type="molecule type" value="Genomic_DNA"/>
</dbReference>
<sequence>MRGHKKLGLDSLLGEEKARLVREIREAERECAVARGRFEEAVEFDQVDYAVYSLEAAEKKLDILIRKAKLLWGQEGPEARTAQTVWAERGTYR</sequence>
<keyword evidence="2" id="KW-1185">Reference proteome</keyword>
<protein>
    <submittedName>
        <fullName evidence="1">DUF2508 family protein</fullName>
    </submittedName>
</protein>
<accession>A0A841UCQ6</accession>
<evidence type="ECO:0000313" key="1">
    <source>
        <dbReference type="EMBL" id="MBB6695983.1"/>
    </source>
</evidence>
<proteinExistence type="predicted"/>
<evidence type="ECO:0000313" key="2">
    <source>
        <dbReference type="Proteomes" id="UP000553776"/>
    </source>
</evidence>
<dbReference type="AlphaFoldDB" id="A0A841UCQ6"/>
<gene>
    <name evidence="1" type="ORF">H7B90_31810</name>
</gene>
<comment type="caution">
    <text evidence="1">The sequence shown here is derived from an EMBL/GenBank/DDBJ whole genome shotgun (WGS) entry which is preliminary data.</text>
</comment>
<dbReference type="Proteomes" id="UP000553776">
    <property type="component" value="Unassembled WGS sequence"/>
</dbReference>
<organism evidence="1 2">
    <name type="scientific">Cohnella xylanilytica</name>
    <dbReference type="NCBI Taxonomy" id="557555"/>
    <lineage>
        <taxon>Bacteria</taxon>
        <taxon>Bacillati</taxon>
        <taxon>Bacillota</taxon>
        <taxon>Bacilli</taxon>
        <taxon>Bacillales</taxon>
        <taxon>Paenibacillaceae</taxon>
        <taxon>Cohnella</taxon>
    </lineage>
</organism>